<dbReference type="InterPro" id="IPR000086">
    <property type="entry name" value="NUDIX_hydrolase_dom"/>
</dbReference>
<dbReference type="Gene3D" id="3.90.79.10">
    <property type="entry name" value="Nucleoside Triphosphate Pyrophosphohydrolase"/>
    <property type="match status" value="1"/>
</dbReference>
<dbReference type="SUPFAM" id="SSF55811">
    <property type="entry name" value="Nudix"/>
    <property type="match status" value="1"/>
</dbReference>
<sequence>MKIRQAVGAVVFQKNEYLLVHKIKNIDSETDIIGHWDFPKGGVEKSDKDIENAILRELREETGSDNYRIIKRFDNEICFTFPKGYKYDMQETVMFYVEYQGDREDLASQDEEIDDVKFFSKDVLMKTLFLEETREFLYEIKL</sequence>
<evidence type="ECO:0000259" key="2">
    <source>
        <dbReference type="PROSITE" id="PS51462"/>
    </source>
</evidence>
<dbReference type="CDD" id="cd02883">
    <property type="entry name" value="NUDIX_Hydrolase"/>
    <property type="match status" value="1"/>
</dbReference>
<dbReference type="PANTHER" id="PTHR21340:SF0">
    <property type="entry name" value="BIS(5'-NUCLEOSYL)-TETRAPHOSPHATASE [ASYMMETRICAL]"/>
    <property type="match status" value="1"/>
</dbReference>
<proteinExistence type="predicted"/>
<dbReference type="PANTHER" id="PTHR21340">
    <property type="entry name" value="DIADENOSINE 5,5-P1,P4-TETRAPHOSPHATE PYROPHOSPHOHYDROLASE MUTT"/>
    <property type="match status" value="1"/>
</dbReference>
<evidence type="ECO:0000256" key="1">
    <source>
        <dbReference type="ARBA" id="ARBA00022801"/>
    </source>
</evidence>
<keyword evidence="4" id="KW-1185">Reference proteome</keyword>
<comment type="caution">
    <text evidence="3">The sequence shown here is derived from an EMBL/GenBank/DDBJ whole genome shotgun (WGS) entry which is preliminary data.</text>
</comment>
<organism evidence="3 4">
    <name type="scientific">Clostridium folliculivorans</name>
    <dbReference type="NCBI Taxonomy" id="2886038"/>
    <lineage>
        <taxon>Bacteria</taxon>
        <taxon>Bacillati</taxon>
        <taxon>Bacillota</taxon>
        <taxon>Clostridia</taxon>
        <taxon>Eubacteriales</taxon>
        <taxon>Clostridiaceae</taxon>
        <taxon>Clostridium</taxon>
    </lineage>
</organism>
<feature type="domain" description="Nudix hydrolase" evidence="2">
    <location>
        <begin position="2"/>
        <end position="142"/>
    </location>
</feature>
<gene>
    <name evidence="3" type="ORF">CFOLD11_19550</name>
</gene>
<keyword evidence="1" id="KW-0378">Hydrolase</keyword>
<dbReference type="GO" id="GO:0006754">
    <property type="term" value="P:ATP biosynthetic process"/>
    <property type="evidence" value="ECO:0007669"/>
    <property type="project" value="TreeGrafter"/>
</dbReference>
<dbReference type="Proteomes" id="UP001057868">
    <property type="component" value="Unassembled WGS sequence"/>
</dbReference>
<dbReference type="GO" id="GO:0006167">
    <property type="term" value="P:AMP biosynthetic process"/>
    <property type="evidence" value="ECO:0007669"/>
    <property type="project" value="TreeGrafter"/>
</dbReference>
<name>A0A9W5Y218_9CLOT</name>
<dbReference type="EMBL" id="BQXY01000002">
    <property type="protein sequence ID" value="GKU25129.1"/>
    <property type="molecule type" value="Genomic_DNA"/>
</dbReference>
<evidence type="ECO:0000313" key="3">
    <source>
        <dbReference type="EMBL" id="GKU25129.1"/>
    </source>
</evidence>
<dbReference type="GO" id="GO:0004081">
    <property type="term" value="F:bis(5'-nucleosyl)-tetraphosphatase (asymmetrical) activity"/>
    <property type="evidence" value="ECO:0007669"/>
    <property type="project" value="TreeGrafter"/>
</dbReference>
<dbReference type="AlphaFoldDB" id="A0A9W5Y218"/>
<accession>A0A9W5Y218</accession>
<protein>
    <recommendedName>
        <fullName evidence="2">Nudix hydrolase domain-containing protein</fullName>
    </recommendedName>
</protein>
<dbReference type="PROSITE" id="PS51462">
    <property type="entry name" value="NUDIX"/>
    <property type="match status" value="1"/>
</dbReference>
<evidence type="ECO:0000313" key="4">
    <source>
        <dbReference type="Proteomes" id="UP001057868"/>
    </source>
</evidence>
<dbReference type="RefSeq" id="WP_261852093.1">
    <property type="nucleotide sequence ID" value="NZ_BQXY01000002.1"/>
</dbReference>
<dbReference type="Pfam" id="PF00293">
    <property type="entry name" value="NUDIX"/>
    <property type="match status" value="1"/>
</dbReference>
<dbReference type="InterPro" id="IPR051325">
    <property type="entry name" value="Nudix_hydrolase_domain"/>
</dbReference>
<reference evidence="3" key="1">
    <citation type="journal article" date="2023" name="Int. J. Syst. Evol. Microbiol.">
        <title>&lt;i&gt;Clostridium folliculivorans&lt;/i&gt; sp. nov., isolated from soil samples of an organic paddy in Japan.</title>
        <authorList>
            <person name="Tazawa J."/>
            <person name="Kobayashi H."/>
            <person name="Tanizawa Y."/>
            <person name="Uchino A."/>
            <person name="Tanaka F."/>
            <person name="Urashima Y."/>
            <person name="Miura S."/>
            <person name="Sakamoto M."/>
            <person name="Ohkuma M."/>
            <person name="Tohno M."/>
        </authorList>
    </citation>
    <scope>NUCLEOTIDE SEQUENCE</scope>
    <source>
        <strain evidence="3">D1-1</strain>
    </source>
</reference>
<dbReference type="InterPro" id="IPR015797">
    <property type="entry name" value="NUDIX_hydrolase-like_dom_sf"/>
</dbReference>